<dbReference type="PANTHER" id="PTHR30346">
    <property type="entry name" value="TRANSCRIPTIONAL DUAL REGULATOR HCAR-RELATED"/>
    <property type="match status" value="1"/>
</dbReference>
<dbReference type="PROSITE" id="PS50931">
    <property type="entry name" value="HTH_LYSR"/>
    <property type="match status" value="1"/>
</dbReference>
<evidence type="ECO:0000313" key="7">
    <source>
        <dbReference type="Proteomes" id="UP000199026"/>
    </source>
</evidence>
<protein>
    <submittedName>
        <fullName evidence="6">DNA-binding transcriptional regulator, LysR family</fullName>
    </submittedName>
</protein>
<dbReference type="GO" id="GO:0032993">
    <property type="term" value="C:protein-DNA complex"/>
    <property type="evidence" value="ECO:0007669"/>
    <property type="project" value="TreeGrafter"/>
</dbReference>
<dbReference type="STRING" id="576131.SAMN05444486_103182"/>
<organism evidence="6 7">
    <name type="scientific">Lentibacter algarum</name>
    <dbReference type="NCBI Taxonomy" id="576131"/>
    <lineage>
        <taxon>Bacteria</taxon>
        <taxon>Pseudomonadati</taxon>
        <taxon>Pseudomonadota</taxon>
        <taxon>Alphaproteobacteria</taxon>
        <taxon>Rhodobacterales</taxon>
        <taxon>Roseobacteraceae</taxon>
        <taxon>Lentibacter</taxon>
    </lineage>
</organism>
<reference evidence="6 7" key="1">
    <citation type="submission" date="2016-10" db="EMBL/GenBank/DDBJ databases">
        <authorList>
            <person name="de Groot N.N."/>
        </authorList>
    </citation>
    <scope>NUCLEOTIDE SEQUENCE [LARGE SCALE GENOMIC DNA]</scope>
    <source>
        <strain evidence="6 7">DSM 24677</strain>
    </source>
</reference>
<dbReference type="RefSeq" id="WP_089892164.1">
    <property type="nucleotide sequence ID" value="NZ_CALJFH010000013.1"/>
</dbReference>
<dbReference type="Pfam" id="PF00126">
    <property type="entry name" value="HTH_1"/>
    <property type="match status" value="1"/>
</dbReference>
<dbReference type="GeneID" id="78125135"/>
<dbReference type="InterPro" id="IPR036388">
    <property type="entry name" value="WH-like_DNA-bd_sf"/>
</dbReference>
<sequence length="309" mass="33399">MHFTLKQLRYVDAALRTGSIVQAAREMNISQSSIAAAIDASEALMGVPLFHRMPAKGIVPTDEGLLAASKIAAFLADARILESDLLSSRGATVGSLRMGCYAPTAPYMLPRILNRLTAQHPEIRIELREGDMESLVGFLNTGVIDAALTYRRTIPDTMFFQPMFRARPYVLLPEVSPLAAKSELSLTDIADLPMIMLDLAATKPYFTSIFKQAGLAPRIVHTTQSSSVLRGLVAANYGYSILNICGPNDRKGASGYVCRPLIGAIDEPAFGLAYTRNARHTPIVNAVLEICALLSSEGAFDDLFLAPTP</sequence>
<proteinExistence type="inferred from homology"/>
<dbReference type="EMBL" id="FNPR01000003">
    <property type="protein sequence ID" value="SDY68185.1"/>
    <property type="molecule type" value="Genomic_DNA"/>
</dbReference>
<dbReference type="GO" id="GO:0003677">
    <property type="term" value="F:DNA binding"/>
    <property type="evidence" value="ECO:0007669"/>
    <property type="project" value="UniProtKB-KW"/>
</dbReference>
<dbReference type="InterPro" id="IPR036390">
    <property type="entry name" value="WH_DNA-bd_sf"/>
</dbReference>
<dbReference type="GO" id="GO:0003700">
    <property type="term" value="F:DNA-binding transcription factor activity"/>
    <property type="evidence" value="ECO:0007669"/>
    <property type="project" value="InterPro"/>
</dbReference>
<evidence type="ECO:0000256" key="1">
    <source>
        <dbReference type="ARBA" id="ARBA00009437"/>
    </source>
</evidence>
<evidence type="ECO:0000256" key="4">
    <source>
        <dbReference type="ARBA" id="ARBA00023163"/>
    </source>
</evidence>
<evidence type="ECO:0000259" key="5">
    <source>
        <dbReference type="PROSITE" id="PS50931"/>
    </source>
</evidence>
<feature type="domain" description="HTH lysR-type" evidence="5">
    <location>
        <begin position="3"/>
        <end position="61"/>
    </location>
</feature>
<keyword evidence="2" id="KW-0805">Transcription regulation</keyword>
<dbReference type="Gene3D" id="3.40.190.10">
    <property type="entry name" value="Periplasmic binding protein-like II"/>
    <property type="match status" value="2"/>
</dbReference>
<evidence type="ECO:0000256" key="3">
    <source>
        <dbReference type="ARBA" id="ARBA00023125"/>
    </source>
</evidence>
<comment type="similarity">
    <text evidence="1">Belongs to the LysR transcriptional regulatory family.</text>
</comment>
<keyword evidence="3 6" id="KW-0238">DNA-binding</keyword>
<dbReference type="AlphaFoldDB" id="A0A1H3LWM0"/>
<dbReference type="OrthoDB" id="8679465at2"/>
<evidence type="ECO:0000256" key="2">
    <source>
        <dbReference type="ARBA" id="ARBA00023015"/>
    </source>
</evidence>
<dbReference type="Gene3D" id="1.10.10.10">
    <property type="entry name" value="Winged helix-like DNA-binding domain superfamily/Winged helix DNA-binding domain"/>
    <property type="match status" value="1"/>
</dbReference>
<dbReference type="InterPro" id="IPR005119">
    <property type="entry name" value="LysR_subst-bd"/>
</dbReference>
<dbReference type="Pfam" id="PF03466">
    <property type="entry name" value="LysR_substrate"/>
    <property type="match status" value="1"/>
</dbReference>
<evidence type="ECO:0000313" key="6">
    <source>
        <dbReference type="EMBL" id="SDY68185.1"/>
    </source>
</evidence>
<dbReference type="SUPFAM" id="SSF53850">
    <property type="entry name" value="Periplasmic binding protein-like II"/>
    <property type="match status" value="1"/>
</dbReference>
<dbReference type="PANTHER" id="PTHR30346:SF0">
    <property type="entry name" value="HCA OPERON TRANSCRIPTIONAL ACTIVATOR HCAR"/>
    <property type="match status" value="1"/>
</dbReference>
<dbReference type="InterPro" id="IPR000847">
    <property type="entry name" value="LysR_HTH_N"/>
</dbReference>
<dbReference type="Proteomes" id="UP000199026">
    <property type="component" value="Unassembled WGS sequence"/>
</dbReference>
<keyword evidence="4" id="KW-0804">Transcription</keyword>
<name>A0A1H3LWM0_9RHOB</name>
<dbReference type="SUPFAM" id="SSF46785">
    <property type="entry name" value="Winged helix' DNA-binding domain"/>
    <property type="match status" value="1"/>
</dbReference>
<accession>A0A1H3LWM0</accession>
<gene>
    <name evidence="6" type="ORF">SAMN05444486_103182</name>
</gene>
<keyword evidence="7" id="KW-1185">Reference proteome</keyword>